<keyword evidence="2" id="KW-1185">Reference proteome</keyword>
<organism evidence="1 2">
    <name type="scientific">Pseudazoarcus pumilus</name>
    <dbReference type="NCBI Taxonomy" id="2067960"/>
    <lineage>
        <taxon>Bacteria</taxon>
        <taxon>Pseudomonadati</taxon>
        <taxon>Pseudomonadota</taxon>
        <taxon>Betaproteobacteria</taxon>
        <taxon>Rhodocyclales</taxon>
        <taxon>Zoogloeaceae</taxon>
        <taxon>Pseudazoarcus</taxon>
    </lineage>
</organism>
<dbReference type="KEGG" id="atw:C0099_14600"/>
<dbReference type="AlphaFoldDB" id="A0A2I6S9X5"/>
<protein>
    <submittedName>
        <fullName evidence="1">Uncharacterized protein</fullName>
    </submittedName>
</protein>
<dbReference type="OrthoDB" id="8654508at2"/>
<evidence type="ECO:0000313" key="1">
    <source>
        <dbReference type="EMBL" id="AUN96061.1"/>
    </source>
</evidence>
<name>A0A2I6S9X5_9RHOO</name>
<dbReference type="EMBL" id="CP025682">
    <property type="protein sequence ID" value="AUN96061.1"/>
    <property type="molecule type" value="Genomic_DNA"/>
</dbReference>
<accession>A0A2I6S9X5</accession>
<dbReference type="Proteomes" id="UP000242205">
    <property type="component" value="Chromosome"/>
</dbReference>
<gene>
    <name evidence="1" type="ORF">C0099_14600</name>
</gene>
<evidence type="ECO:0000313" key="2">
    <source>
        <dbReference type="Proteomes" id="UP000242205"/>
    </source>
</evidence>
<proteinExistence type="predicted"/>
<sequence length="201" mass="22566">METFALFIALALGAYILAWKAQQQRIALLGGHLQNYRIEKLMADLNEGYMRALGEESPQRREQILELMQSNEASLSSQFSRFAAEVAKVDAEAARVSRLPGLIPFADRLFPGATFDLRKALDIHARGIANVVENADNREPKDRAFVLSAEMLLMQHTCHWFCKSKTVASARLMARHKTTHQQVIDAVSPETRRAYLQLIGG</sequence>
<dbReference type="RefSeq" id="WP_102248105.1">
    <property type="nucleotide sequence ID" value="NZ_CP025682.1"/>
</dbReference>
<reference evidence="1 2" key="1">
    <citation type="submission" date="2018-01" db="EMBL/GenBank/DDBJ databases">
        <authorList>
            <person name="Fu G.-Y."/>
        </authorList>
    </citation>
    <scope>NUCLEOTIDE SEQUENCE [LARGE SCALE GENOMIC DNA]</scope>
    <source>
        <strain evidence="1 2">SY39</strain>
    </source>
</reference>